<name>A0AAE8ZTM5_CAEBR</name>
<dbReference type="InterPro" id="IPR007883">
    <property type="entry name" value="DUF713"/>
</dbReference>
<dbReference type="AlphaFoldDB" id="A0AAE8ZTM5"/>
<dbReference type="EMBL" id="CP090895">
    <property type="protein sequence ID" value="ULT86319.1"/>
    <property type="molecule type" value="Genomic_DNA"/>
</dbReference>
<accession>A0AAE8ZTM5</accession>
<evidence type="ECO:0000313" key="4">
    <source>
        <dbReference type="Proteomes" id="UP000827892"/>
    </source>
</evidence>
<dbReference type="Proteomes" id="UP000827892">
    <property type="component" value="Chromosome V"/>
</dbReference>
<feature type="region of interest" description="Disordered" evidence="2">
    <location>
        <begin position="498"/>
        <end position="541"/>
    </location>
</feature>
<dbReference type="PANTHER" id="PTHR21566">
    <property type="entry name" value="CILIA- AND FLAGELLA-ASSOCIATED PROTEIN 251-LIKE-RELATED-RELATED"/>
    <property type="match status" value="1"/>
</dbReference>
<evidence type="ECO:0000256" key="2">
    <source>
        <dbReference type="SAM" id="MobiDB-lite"/>
    </source>
</evidence>
<reference evidence="3 4" key="1">
    <citation type="submission" date="2022-02" db="EMBL/GenBank/DDBJ databases">
        <title>Chromosome-level reference genomes for two strains of Caenorhabditis briggsae: an improved platform for comparative genomics.</title>
        <authorList>
            <person name="Stevens L."/>
            <person name="Andersen E.C."/>
        </authorList>
    </citation>
    <scope>NUCLEOTIDE SEQUENCE [LARGE SCALE GENOMIC DNA]</scope>
    <source>
        <strain evidence="3">QX1410_ONT</strain>
        <tissue evidence="3">Whole-organism</tissue>
    </source>
</reference>
<dbReference type="PANTHER" id="PTHR21566:SF7">
    <property type="entry name" value="DUF4455 DOMAIN-CONTAINING PROTEIN-RELATED"/>
    <property type="match status" value="1"/>
</dbReference>
<protein>
    <submittedName>
        <fullName evidence="3">Uncharacterized protein</fullName>
    </submittedName>
</protein>
<evidence type="ECO:0000256" key="1">
    <source>
        <dbReference type="SAM" id="Coils"/>
    </source>
</evidence>
<sequence length="658" mass="77626">MPTKGAIQLENQEKTLAYFVTTTVYRFIEHTNKKIGNSKVHLTDVRKYKNDGSPDLIDKNPEFYRMVCTKIMEEDFVEVSKEVDEMTKEEIIILKVKYPWKSEESFQNVDDSSFSIIPMEQTEIQDVELSKDGKLLLDDALAEVDRKNQDEKTLENPESIELENITALMEPPNPFTDVLNSLKREDSVELQDPTIVEIDLNLEKYSENISQVCEDVKEVQLKINQDLRSKSENTVWKEIKDSDESFVEKDEEFEAKLEKQKRVHQEKLEEAKRKREEKQKAFQKELDEIRKRQNQCFITLLNCIQLRHRFEEKKQEVADWIKLCYRDPVVHLLKYFQDYEEFARNVKQFKKVPEEMEAGEEVIQLNKRVYILLDILFNSFNQLGNIILSSPDAIFLQVLQKCICEHVQILHKILDKTEETQFDHSWYLKLCDLFSSLKYAEIPTTKSLRKICQDCFEIENLKFPEREIKSSVAVIEVLEESNTYDKDESDKLPTYEATCKTSRKSRSHRSKSRDSRKKHSTDGHEKRSHRKSGKKREDSQNKKVAELLITTDMITCFKSCIGQKNYKHFFDKYKRTLCKDLDNFTSFIVENETSMVIAQNIRNLAKYLEHFDPKYPGNDVRRTIGLGSVSEKNSRRNERCYSENELGVFLQCIYSIYR</sequence>
<proteinExistence type="predicted"/>
<organism evidence="3 4">
    <name type="scientific">Caenorhabditis briggsae</name>
    <dbReference type="NCBI Taxonomy" id="6238"/>
    <lineage>
        <taxon>Eukaryota</taxon>
        <taxon>Metazoa</taxon>
        <taxon>Ecdysozoa</taxon>
        <taxon>Nematoda</taxon>
        <taxon>Chromadorea</taxon>
        <taxon>Rhabditida</taxon>
        <taxon>Rhabditina</taxon>
        <taxon>Rhabditomorpha</taxon>
        <taxon>Rhabditoidea</taxon>
        <taxon>Rhabditidae</taxon>
        <taxon>Peloderinae</taxon>
        <taxon>Caenorhabditis</taxon>
    </lineage>
</organism>
<keyword evidence="1" id="KW-0175">Coiled coil</keyword>
<dbReference type="Pfam" id="PF05218">
    <property type="entry name" value="DUF713"/>
    <property type="match status" value="1"/>
</dbReference>
<feature type="coiled-coil region" evidence="1">
    <location>
        <begin position="254"/>
        <end position="292"/>
    </location>
</feature>
<feature type="compositionally biased region" description="Basic residues" evidence="2">
    <location>
        <begin position="501"/>
        <end position="519"/>
    </location>
</feature>
<evidence type="ECO:0000313" key="3">
    <source>
        <dbReference type="EMBL" id="ULT86319.1"/>
    </source>
</evidence>
<gene>
    <name evidence="3" type="ORF">L3Y34_006178</name>
</gene>